<feature type="region of interest" description="Disordered" evidence="7">
    <location>
        <begin position="109"/>
        <end position="130"/>
    </location>
</feature>
<dbReference type="GO" id="GO:0006412">
    <property type="term" value="P:translation"/>
    <property type="evidence" value="ECO:0007669"/>
    <property type="project" value="UniProtKB-UniRule"/>
</dbReference>
<evidence type="ECO:0000256" key="2">
    <source>
        <dbReference type="ARBA" id="ARBA00022980"/>
    </source>
</evidence>
<dbReference type="HAMAP" id="MF_00532_B">
    <property type="entry name" value="Ribosomal_uS9_B"/>
    <property type="match status" value="1"/>
</dbReference>
<organism evidence="8 9">
    <name type="scientific">Alkalibacterium gilvum</name>
    <dbReference type="NCBI Taxonomy" id="1130080"/>
    <lineage>
        <taxon>Bacteria</taxon>
        <taxon>Bacillati</taxon>
        <taxon>Bacillota</taxon>
        <taxon>Bacilli</taxon>
        <taxon>Lactobacillales</taxon>
        <taxon>Carnobacteriaceae</taxon>
        <taxon>Alkalibacterium</taxon>
    </lineage>
</organism>
<dbReference type="FunFam" id="3.30.230.10:FF:000001">
    <property type="entry name" value="30S ribosomal protein S9"/>
    <property type="match status" value="1"/>
</dbReference>
<dbReference type="InterPro" id="IPR000754">
    <property type="entry name" value="Ribosomal_uS9"/>
</dbReference>
<dbReference type="InterPro" id="IPR014721">
    <property type="entry name" value="Ribsml_uS5_D2-typ_fold_subgr"/>
</dbReference>
<accession>A0A1H6T7M0</accession>
<dbReference type="InterPro" id="IPR020574">
    <property type="entry name" value="Ribosomal_uS9_CS"/>
</dbReference>
<keyword evidence="9" id="KW-1185">Reference proteome</keyword>
<sequence>MAQVQYFGTGRRKNSTARVIMTPGSGKITFNGKDITEYLNFDNLHLIVRQPLAVTDTVDSYDIRVNVHGGGFAGQAGAARHGIARALLQVDPDFRSALKAAGLLTRDPRMKERMKPGFKKARKSPQFSKR</sequence>
<protein>
    <recommendedName>
        <fullName evidence="4 5">Small ribosomal subunit protein uS9</fullName>
    </recommendedName>
</protein>
<feature type="compositionally biased region" description="Basic residues" evidence="7">
    <location>
        <begin position="116"/>
        <end position="130"/>
    </location>
</feature>
<dbReference type="PANTHER" id="PTHR21569">
    <property type="entry name" value="RIBOSOMAL PROTEIN S9"/>
    <property type="match status" value="1"/>
</dbReference>
<evidence type="ECO:0000256" key="6">
    <source>
        <dbReference type="RuleBase" id="RU003815"/>
    </source>
</evidence>
<dbReference type="InterPro" id="IPR023035">
    <property type="entry name" value="Ribosomal_uS9_bac/plastid"/>
</dbReference>
<dbReference type="NCBIfam" id="NF001099">
    <property type="entry name" value="PRK00132.1"/>
    <property type="match status" value="1"/>
</dbReference>
<dbReference type="GO" id="GO:0003723">
    <property type="term" value="F:RNA binding"/>
    <property type="evidence" value="ECO:0007669"/>
    <property type="project" value="TreeGrafter"/>
</dbReference>
<dbReference type="Proteomes" id="UP000198564">
    <property type="component" value="Unassembled WGS sequence"/>
</dbReference>
<dbReference type="STRING" id="1130080.SAMN04488113_11334"/>
<evidence type="ECO:0000256" key="3">
    <source>
        <dbReference type="ARBA" id="ARBA00023274"/>
    </source>
</evidence>
<dbReference type="PANTHER" id="PTHR21569:SF1">
    <property type="entry name" value="SMALL RIBOSOMAL SUBUNIT PROTEIN US9M"/>
    <property type="match status" value="1"/>
</dbReference>
<dbReference type="InterPro" id="IPR020568">
    <property type="entry name" value="Ribosomal_Su5_D2-typ_SF"/>
</dbReference>
<proteinExistence type="inferred from homology"/>
<reference evidence="9" key="1">
    <citation type="submission" date="2016-10" db="EMBL/GenBank/DDBJ databases">
        <authorList>
            <person name="Varghese N."/>
            <person name="Submissions S."/>
        </authorList>
    </citation>
    <scope>NUCLEOTIDE SEQUENCE [LARGE SCALE GENOMIC DNA]</scope>
    <source>
        <strain evidence="9">DSM 25751</strain>
    </source>
</reference>
<dbReference type="OrthoDB" id="9803965at2"/>
<keyword evidence="3 5" id="KW-0687">Ribonucleoprotein</keyword>
<dbReference type="GO" id="GO:0022627">
    <property type="term" value="C:cytosolic small ribosomal subunit"/>
    <property type="evidence" value="ECO:0007669"/>
    <property type="project" value="TreeGrafter"/>
</dbReference>
<dbReference type="Pfam" id="PF00380">
    <property type="entry name" value="Ribosomal_S9"/>
    <property type="match status" value="1"/>
</dbReference>
<evidence type="ECO:0000313" key="9">
    <source>
        <dbReference type="Proteomes" id="UP000198564"/>
    </source>
</evidence>
<dbReference type="GO" id="GO:0003735">
    <property type="term" value="F:structural constituent of ribosome"/>
    <property type="evidence" value="ECO:0007669"/>
    <property type="project" value="InterPro"/>
</dbReference>
<evidence type="ECO:0000313" key="8">
    <source>
        <dbReference type="EMBL" id="SEI71802.1"/>
    </source>
</evidence>
<dbReference type="SUPFAM" id="SSF54211">
    <property type="entry name" value="Ribosomal protein S5 domain 2-like"/>
    <property type="match status" value="1"/>
</dbReference>
<dbReference type="RefSeq" id="WP_091634187.1">
    <property type="nucleotide sequence ID" value="NZ_FNYW01000013.1"/>
</dbReference>
<name>A0A1H6T7M0_9LACT</name>
<gene>
    <name evidence="5" type="primary">rpsI</name>
    <name evidence="8" type="ORF">SAMN04488113_11334</name>
</gene>
<evidence type="ECO:0000256" key="4">
    <source>
        <dbReference type="ARBA" id="ARBA00035259"/>
    </source>
</evidence>
<dbReference type="EMBL" id="FNYW01000013">
    <property type="protein sequence ID" value="SEI71802.1"/>
    <property type="molecule type" value="Genomic_DNA"/>
</dbReference>
<dbReference type="AlphaFoldDB" id="A0A1H6T7M0"/>
<evidence type="ECO:0000256" key="7">
    <source>
        <dbReference type="SAM" id="MobiDB-lite"/>
    </source>
</evidence>
<evidence type="ECO:0000256" key="1">
    <source>
        <dbReference type="ARBA" id="ARBA00005251"/>
    </source>
</evidence>
<comment type="similarity">
    <text evidence="1 5 6">Belongs to the universal ribosomal protein uS9 family.</text>
</comment>
<dbReference type="Gene3D" id="3.30.230.10">
    <property type="match status" value="1"/>
</dbReference>
<keyword evidence="2 5" id="KW-0689">Ribosomal protein</keyword>
<dbReference type="PROSITE" id="PS00360">
    <property type="entry name" value="RIBOSOMAL_S9"/>
    <property type="match status" value="1"/>
</dbReference>
<evidence type="ECO:0000256" key="5">
    <source>
        <dbReference type="HAMAP-Rule" id="MF_00532"/>
    </source>
</evidence>